<reference evidence="1" key="1">
    <citation type="submission" date="2022-09" db="EMBL/GenBank/DDBJ databases">
        <title>Haloadaptaus new haloarchaeum isolated from saline soil.</title>
        <authorList>
            <person name="Duran-Viseras A."/>
            <person name="Sanchez-Porro C."/>
            <person name="Ventosa A."/>
        </authorList>
    </citation>
    <scope>NUCLEOTIDE SEQUENCE</scope>
    <source>
        <strain evidence="1">F3-133</strain>
    </source>
</reference>
<protein>
    <submittedName>
        <fullName evidence="1">Uncharacterized protein</fullName>
    </submittedName>
</protein>
<organism evidence="1 2">
    <name type="scientific">Halorutilus salinus</name>
    <dbReference type="NCBI Taxonomy" id="2487751"/>
    <lineage>
        <taxon>Archaea</taxon>
        <taxon>Methanobacteriati</taxon>
        <taxon>Methanobacteriota</taxon>
        <taxon>Stenosarchaea group</taxon>
        <taxon>Halobacteria</taxon>
        <taxon>Halorutilales</taxon>
        <taxon>Halorutilaceae</taxon>
        <taxon>Halorutilus</taxon>
    </lineage>
</organism>
<evidence type="ECO:0000313" key="1">
    <source>
        <dbReference type="EMBL" id="MCX2817897.1"/>
    </source>
</evidence>
<name>A0A9Q4GFT0_9EURY</name>
<comment type="caution">
    <text evidence="1">The sequence shown here is derived from an EMBL/GenBank/DDBJ whole genome shotgun (WGS) entry which is preliminary data.</text>
</comment>
<dbReference type="RefSeq" id="WP_266085421.1">
    <property type="nucleotide sequence ID" value="NZ_RKLV01000001.1"/>
</dbReference>
<dbReference type="AlphaFoldDB" id="A0A9Q4GFT0"/>
<keyword evidence="2" id="KW-1185">Reference proteome</keyword>
<dbReference type="Proteomes" id="UP001149411">
    <property type="component" value="Unassembled WGS sequence"/>
</dbReference>
<sequence length="126" mass="13513">MSAGEGAKPDHVRGICDIVDCDGVACHAFRDAGGEVYVEVCDEHVSSFDGFDSDYERVEHDSPYREPARVGTHDCGGTLHVYDVPTKEDDDGDAEHRVCTDCGYALLIRGGEDGINVEYSLGNGSG</sequence>
<dbReference type="EMBL" id="RKLV01000001">
    <property type="protein sequence ID" value="MCX2817897.1"/>
    <property type="molecule type" value="Genomic_DNA"/>
</dbReference>
<accession>A0A9Q4GFT0</accession>
<evidence type="ECO:0000313" key="2">
    <source>
        <dbReference type="Proteomes" id="UP001149411"/>
    </source>
</evidence>
<proteinExistence type="predicted"/>
<gene>
    <name evidence="1" type="ORF">EGH25_00780</name>
</gene>